<gene>
    <name evidence="1" type="ORF">DSO57_1008783</name>
</gene>
<dbReference type="EMBL" id="QTSX02000737">
    <property type="protein sequence ID" value="KAJ9085997.1"/>
    <property type="molecule type" value="Genomic_DNA"/>
</dbReference>
<keyword evidence="2" id="KW-1185">Reference proteome</keyword>
<comment type="caution">
    <text evidence="1">The sequence shown here is derived from an EMBL/GenBank/DDBJ whole genome shotgun (WGS) entry which is preliminary data.</text>
</comment>
<name>A0ACC2UHZ1_9FUNG</name>
<reference evidence="1" key="1">
    <citation type="submission" date="2022-04" db="EMBL/GenBank/DDBJ databases">
        <title>Genome of the entomopathogenic fungus Entomophthora muscae.</title>
        <authorList>
            <person name="Elya C."/>
            <person name="Lovett B.R."/>
            <person name="Lee E."/>
            <person name="Macias A.M."/>
            <person name="Hajek A.E."/>
            <person name="De Bivort B.L."/>
            <person name="Kasson M.T."/>
            <person name="De Fine Licht H.H."/>
            <person name="Stajich J.E."/>
        </authorList>
    </citation>
    <scope>NUCLEOTIDE SEQUENCE</scope>
    <source>
        <strain evidence="1">Berkeley</strain>
    </source>
</reference>
<proteinExistence type="predicted"/>
<dbReference type="Proteomes" id="UP001165960">
    <property type="component" value="Unassembled WGS sequence"/>
</dbReference>
<organism evidence="1 2">
    <name type="scientific">Entomophthora muscae</name>
    <dbReference type="NCBI Taxonomy" id="34485"/>
    <lineage>
        <taxon>Eukaryota</taxon>
        <taxon>Fungi</taxon>
        <taxon>Fungi incertae sedis</taxon>
        <taxon>Zoopagomycota</taxon>
        <taxon>Entomophthoromycotina</taxon>
        <taxon>Entomophthoromycetes</taxon>
        <taxon>Entomophthorales</taxon>
        <taxon>Entomophthoraceae</taxon>
        <taxon>Entomophthora</taxon>
    </lineage>
</organism>
<accession>A0ACC2UHZ1</accession>
<protein>
    <submittedName>
        <fullName evidence="1">Uncharacterized protein</fullName>
    </submittedName>
</protein>
<evidence type="ECO:0000313" key="1">
    <source>
        <dbReference type="EMBL" id="KAJ9085997.1"/>
    </source>
</evidence>
<sequence length="392" mass="43037">MVFKPHYEILVLPIYSLFCLGCFPHTTVPTENLGKTAHISEEASETQPTFYHPPGALFGPLHFFDYLIKPEYWEFTEKETLRLNHLAQQITPQTAFHKDTQCKQPGPNIRVGYNYLPAYQTDMKATPTPKPDCLQPTPGLTPPTANQYVGIACITLAGLVGIMVPAAGPWALVGQSASYIIKLASLLWWVLPSTQKSKLAAEANSLFPGTRYPDNQKQGLKPDLCLLILENTPEKTSHFPDAFKDAVFTPQVCAFHLGYCAGDDLVYLSRSLGLFVFFGFLCVIRSHSLSALAQGTFQTYGNLGKSLTCDDLVFSSPNSEHVDPSEAGTPVDSPLLEAHTLAAWCDAFDGFGLIPPNCPPCPPSGRPYKQPFQFCTGWYSGGSFSQDESQLS</sequence>
<evidence type="ECO:0000313" key="2">
    <source>
        <dbReference type="Proteomes" id="UP001165960"/>
    </source>
</evidence>